<comment type="caution">
    <text evidence="3">The sequence shown here is derived from an EMBL/GenBank/DDBJ whole genome shotgun (WGS) entry which is preliminary data.</text>
</comment>
<feature type="compositionally biased region" description="Basic and acidic residues" evidence="2">
    <location>
        <begin position="113"/>
        <end position="126"/>
    </location>
</feature>
<dbReference type="SUPFAM" id="SSF48371">
    <property type="entry name" value="ARM repeat"/>
    <property type="match status" value="1"/>
</dbReference>
<evidence type="ECO:0000313" key="4">
    <source>
        <dbReference type="Proteomes" id="UP000271624"/>
    </source>
</evidence>
<feature type="compositionally biased region" description="Polar residues" evidence="2">
    <location>
        <begin position="1"/>
        <end position="23"/>
    </location>
</feature>
<dbReference type="EMBL" id="RSCL01000047">
    <property type="protein sequence ID" value="RUS94654.1"/>
    <property type="molecule type" value="Genomic_DNA"/>
</dbReference>
<name>A0A433ULG3_9CYAN</name>
<keyword evidence="4" id="KW-1185">Reference proteome</keyword>
<dbReference type="Proteomes" id="UP000271624">
    <property type="component" value="Unassembled WGS sequence"/>
</dbReference>
<dbReference type="AlphaFoldDB" id="A0A433ULG3"/>
<sequence>MIDENFSANNQETEQENATSTPDISAASEEKNQLQSSSTQGKIAVNQVTSEKEIGVTTTPTNLHQERSSKIPNKGLDDINAASADVSSKNPFNKKGTSHKGGKGEFPNQSPTEEDKEKNKYKDIPDNILETWRERYQKEIEHLDKNYNKLREEIEGLDEDYNETDSQSQKRTLKKKIEKLESESQQVKEKLEQREEETEKIKDELNKRNATKNKNHEQSHKNDSSEIEIISATTLFKEDQDIENTVFYVATLFPGLNAQDFKRVVGLLLKGRKKSIPVNTPVFNNDIRFGNSANNHPNGGGGNIGVGFQPGIGVPLNNAGAFPNYQFQSHTPFIEEAKTKELTEIWQESFDKPDQYLKKCHLKVERQDGKQVITFSHPELRENFIAYFESEQIFYFEQQLQRTQELDLLLDSSQEVADNAINIAVKTAVYSPNNYAEDWLIELLIKIADEDEKKQDILLERLSRLIYRLQIEPEYLHSETIAQKFLDRLISPQYRKLAFSIIRYLIYLHLRTGLLGMQSARNILNWLRQLLDSEDLEQEEDEINNKYSDIKSDIYNLLEETLWQSGFHLYIYELLEILKEWLPEKDTSPARYSPSNIAGLLLLFAYCGETTLKLDLKWYGKGYYVYPLFAPLKGSPDSNVNEEFDTLVSWLLYPSQNGDLAVKYVLEMLEIDENNPLETIGFFIAEWFVIIWGFKDEEPEKEALNLFDNLLRRIILIASRSQQRQITERWTELTEEYLDKSVQYEESGNKELKKEFIIRRKLLRELKKRFKALQQENLESN</sequence>
<reference evidence="3" key="2">
    <citation type="journal article" date="2019" name="Genome Biol. Evol.">
        <title>Day and night: Metabolic profiles and evolutionary relationships of six axenic non-marine cyanobacteria.</title>
        <authorList>
            <person name="Will S.E."/>
            <person name="Henke P."/>
            <person name="Boedeker C."/>
            <person name="Huang S."/>
            <person name="Brinkmann H."/>
            <person name="Rohde M."/>
            <person name="Jarek M."/>
            <person name="Friedl T."/>
            <person name="Seufert S."/>
            <person name="Schumacher M."/>
            <person name="Overmann J."/>
            <person name="Neumann-Schaal M."/>
            <person name="Petersen J."/>
        </authorList>
    </citation>
    <scope>NUCLEOTIDE SEQUENCE [LARGE SCALE GENOMIC DNA]</scope>
    <source>
        <strain evidence="3">PCC 7102</strain>
    </source>
</reference>
<feature type="compositionally biased region" description="Basic and acidic residues" evidence="2">
    <location>
        <begin position="214"/>
        <end position="224"/>
    </location>
</feature>
<protein>
    <submittedName>
        <fullName evidence="3">Uncharacterized protein</fullName>
    </submittedName>
</protein>
<organism evidence="3 4">
    <name type="scientific">Dulcicalothrix desertica PCC 7102</name>
    <dbReference type="NCBI Taxonomy" id="232991"/>
    <lineage>
        <taxon>Bacteria</taxon>
        <taxon>Bacillati</taxon>
        <taxon>Cyanobacteriota</taxon>
        <taxon>Cyanophyceae</taxon>
        <taxon>Nostocales</taxon>
        <taxon>Calotrichaceae</taxon>
        <taxon>Dulcicalothrix</taxon>
    </lineage>
</organism>
<comment type="similarity">
    <text evidence="1">Belongs to the CpcE/RpcE/PecE family.</text>
</comment>
<evidence type="ECO:0000256" key="2">
    <source>
        <dbReference type="SAM" id="MobiDB-lite"/>
    </source>
</evidence>
<proteinExistence type="inferred from homology"/>
<accession>A0A433ULG3</accession>
<feature type="compositionally biased region" description="Polar residues" evidence="2">
    <location>
        <begin position="33"/>
        <end position="49"/>
    </location>
</feature>
<reference evidence="3" key="1">
    <citation type="submission" date="2018-12" db="EMBL/GenBank/DDBJ databases">
        <authorList>
            <person name="Will S."/>
            <person name="Neumann-Schaal M."/>
            <person name="Henke P."/>
        </authorList>
    </citation>
    <scope>NUCLEOTIDE SEQUENCE</scope>
    <source>
        <strain evidence="3">PCC 7102</strain>
    </source>
</reference>
<dbReference type="OrthoDB" id="9835754at2"/>
<dbReference type="InterPro" id="IPR016024">
    <property type="entry name" value="ARM-type_fold"/>
</dbReference>
<feature type="region of interest" description="Disordered" evidence="2">
    <location>
        <begin position="182"/>
        <end position="225"/>
    </location>
</feature>
<feature type="compositionally biased region" description="Basic and acidic residues" evidence="2">
    <location>
        <begin position="182"/>
        <end position="207"/>
    </location>
</feature>
<dbReference type="RefSeq" id="WP_127087224.1">
    <property type="nucleotide sequence ID" value="NZ_RSCL01000047.1"/>
</dbReference>
<evidence type="ECO:0000313" key="3">
    <source>
        <dbReference type="EMBL" id="RUS94654.1"/>
    </source>
</evidence>
<evidence type="ECO:0000256" key="1">
    <source>
        <dbReference type="ARBA" id="ARBA00009299"/>
    </source>
</evidence>
<gene>
    <name evidence="3" type="ORF">DSM106972_092910</name>
</gene>
<feature type="region of interest" description="Disordered" evidence="2">
    <location>
        <begin position="1"/>
        <end position="126"/>
    </location>
</feature>